<protein>
    <submittedName>
        <fullName evidence="2">Uncharacterized protein</fullName>
    </submittedName>
</protein>
<accession>A0A4Y2APD4</accession>
<gene>
    <name evidence="2" type="ORF">AVEN_93525_1</name>
</gene>
<keyword evidence="1" id="KW-1133">Transmembrane helix</keyword>
<keyword evidence="1" id="KW-0472">Membrane</keyword>
<evidence type="ECO:0000313" key="2">
    <source>
        <dbReference type="EMBL" id="GBL81761.1"/>
    </source>
</evidence>
<comment type="caution">
    <text evidence="2">The sequence shown here is derived from an EMBL/GenBank/DDBJ whole genome shotgun (WGS) entry which is preliminary data.</text>
</comment>
<keyword evidence="3" id="KW-1185">Reference proteome</keyword>
<reference evidence="2 3" key="1">
    <citation type="journal article" date="2019" name="Sci. Rep.">
        <title>Orb-weaving spider Araneus ventricosus genome elucidates the spidroin gene catalogue.</title>
        <authorList>
            <person name="Kono N."/>
            <person name="Nakamura H."/>
            <person name="Ohtoshi R."/>
            <person name="Moran D.A.P."/>
            <person name="Shinohara A."/>
            <person name="Yoshida Y."/>
            <person name="Fujiwara M."/>
            <person name="Mori M."/>
            <person name="Tomita M."/>
            <person name="Arakawa K."/>
        </authorList>
    </citation>
    <scope>NUCLEOTIDE SEQUENCE [LARGE SCALE GENOMIC DNA]</scope>
</reference>
<dbReference type="EMBL" id="BGPR01000026">
    <property type="protein sequence ID" value="GBL81761.1"/>
    <property type="molecule type" value="Genomic_DNA"/>
</dbReference>
<dbReference type="AlphaFoldDB" id="A0A4Y2APD4"/>
<proteinExistence type="predicted"/>
<keyword evidence="1" id="KW-0812">Transmembrane</keyword>
<evidence type="ECO:0000256" key="1">
    <source>
        <dbReference type="SAM" id="Phobius"/>
    </source>
</evidence>
<sequence>MNGTPKIGHIPSGGGGHTFFDCVLMENAISGNGLFCEKFSISAVVPSDGFILNAECFPRDLRLELIVHRSLQCSRLRVHRNLVVSLIIHSILLMIIPSTVIFRSSFPTYTDVVNLMPRAEDPRPGDVVALNRCQMTIAIPVSANAFQNFHTTSPEGLLTPAKSTCARLTTRRIFCGIGSWALTLPL</sequence>
<dbReference type="Proteomes" id="UP000499080">
    <property type="component" value="Unassembled WGS sequence"/>
</dbReference>
<name>A0A4Y2APD4_ARAVE</name>
<organism evidence="2 3">
    <name type="scientific">Araneus ventricosus</name>
    <name type="common">Orbweaver spider</name>
    <name type="synonym">Epeira ventricosa</name>
    <dbReference type="NCBI Taxonomy" id="182803"/>
    <lineage>
        <taxon>Eukaryota</taxon>
        <taxon>Metazoa</taxon>
        <taxon>Ecdysozoa</taxon>
        <taxon>Arthropoda</taxon>
        <taxon>Chelicerata</taxon>
        <taxon>Arachnida</taxon>
        <taxon>Araneae</taxon>
        <taxon>Araneomorphae</taxon>
        <taxon>Entelegynae</taxon>
        <taxon>Araneoidea</taxon>
        <taxon>Araneidae</taxon>
        <taxon>Araneus</taxon>
    </lineage>
</organism>
<feature type="transmembrane region" description="Helical" evidence="1">
    <location>
        <begin position="82"/>
        <end position="102"/>
    </location>
</feature>
<evidence type="ECO:0000313" key="3">
    <source>
        <dbReference type="Proteomes" id="UP000499080"/>
    </source>
</evidence>